<feature type="compositionally biased region" description="Low complexity" evidence="2">
    <location>
        <begin position="321"/>
        <end position="336"/>
    </location>
</feature>
<dbReference type="Proteomes" id="UP000279271">
    <property type="component" value="Unassembled WGS sequence"/>
</dbReference>
<feature type="coiled-coil region" evidence="1">
    <location>
        <begin position="364"/>
        <end position="458"/>
    </location>
</feature>
<feature type="region of interest" description="Disordered" evidence="2">
    <location>
        <begin position="320"/>
        <end position="340"/>
    </location>
</feature>
<feature type="non-terminal residue" evidence="3">
    <location>
        <position position="1"/>
    </location>
</feature>
<dbReference type="PANTHER" id="PTHR21974:SF2">
    <property type="entry name" value="RE15880P"/>
    <property type="match status" value="1"/>
</dbReference>
<organism evidence="3 4">
    <name type="scientific">Auxenochlorella protothecoides</name>
    <name type="common">Green microalga</name>
    <name type="synonym">Chlorella protothecoides</name>
    <dbReference type="NCBI Taxonomy" id="3075"/>
    <lineage>
        <taxon>Eukaryota</taxon>
        <taxon>Viridiplantae</taxon>
        <taxon>Chlorophyta</taxon>
        <taxon>core chlorophytes</taxon>
        <taxon>Trebouxiophyceae</taxon>
        <taxon>Chlorellales</taxon>
        <taxon>Chlorellaceae</taxon>
        <taxon>Auxenochlorella</taxon>
    </lineage>
</organism>
<feature type="compositionally biased region" description="Polar residues" evidence="2">
    <location>
        <begin position="30"/>
        <end position="44"/>
    </location>
</feature>
<evidence type="ECO:0000313" key="4">
    <source>
        <dbReference type="Proteomes" id="UP000279271"/>
    </source>
</evidence>
<evidence type="ECO:0000256" key="2">
    <source>
        <dbReference type="SAM" id="MobiDB-lite"/>
    </source>
</evidence>
<comment type="caution">
    <text evidence="3">The sequence shown here is derived from an EMBL/GenBank/DDBJ whole genome shotgun (WGS) entry which is preliminary data.</text>
</comment>
<protein>
    <submittedName>
        <fullName evidence="3">Uncharacterized protein</fullName>
    </submittedName>
</protein>
<name>A0A3M7L1A3_AUXPR</name>
<feature type="compositionally biased region" description="Low complexity" evidence="2">
    <location>
        <begin position="1"/>
        <end position="29"/>
    </location>
</feature>
<sequence length="643" mass="67857">LEGRRSAAAQQSMSMQQQLTSAQASLSQARVTQAKAQKDLQSLDSGLRPSNWFASSAKKEGRAQAGQAALDAANATVRQAEGVVADMQSSLAHAQSEEAQLNGQAALLQSLRARRASLLEAISQSPSFAAHPGMASLSAAIAAARADAAQNAGWAAQYATADAGLRRALSLLQAALQSLSGARRVGTVGLVQDVRRRRRTGTSRGGPITGDVIQMVQVRRANGMVSQAANEILRVHAALPTLPYVEPALLRNASAGIFANMLVSSLATQVLSQSRIVGSLREVERMEGQPFRTLYPNPDMAAAAAPPVMVQAADGTLPIPGASAQSASGGALAQQARDTRSQIERLENAQHAGDWAPGALFASKAKKEEKKKELQSKAETVKAALEAANAEQKAAQQRLSVAQAAEAEASGQVALLHSLRAKLQTQMDSLFANAAAARSEAERALAEAEAAARADAAQNKGWAAQYTAAENGLQRALGNLQGALKMLKTAQMVGRVEMVQDIGFRRREFGGPMRREGLLGEAVQMGNVRRANDMVAQAGAEILRVHEGLPTLPYVEPALVKSCTAGIFLDVLVGNLMSEMLIQQCIRANLGQVEKMAGQVQQCMQWTRANGQAFSQRSLQAEAAASGKAAELRALRLRLLDAL</sequence>
<dbReference type="AlphaFoldDB" id="A0A3M7L1A3"/>
<accession>A0A3M7L1A3</accession>
<evidence type="ECO:0000256" key="1">
    <source>
        <dbReference type="SAM" id="Coils"/>
    </source>
</evidence>
<keyword evidence="1" id="KW-0175">Coiled coil</keyword>
<dbReference type="PANTHER" id="PTHR21974">
    <property type="entry name" value="RE15880P"/>
    <property type="match status" value="1"/>
</dbReference>
<dbReference type="EMBL" id="QOKY01000142">
    <property type="protein sequence ID" value="RMZ56498.1"/>
    <property type="molecule type" value="Genomic_DNA"/>
</dbReference>
<feature type="region of interest" description="Disordered" evidence="2">
    <location>
        <begin position="1"/>
        <end position="59"/>
    </location>
</feature>
<proteinExistence type="predicted"/>
<evidence type="ECO:0000313" key="3">
    <source>
        <dbReference type="EMBL" id="RMZ56498.1"/>
    </source>
</evidence>
<gene>
    <name evidence="3" type="ORF">APUTEX25_001345</name>
</gene>
<reference evidence="4" key="1">
    <citation type="journal article" date="2018" name="Algal Res.">
        <title>Characterization of plant carbon substrate utilization by Auxenochlorella protothecoides.</title>
        <authorList>
            <person name="Vogler B.W."/>
            <person name="Starkenburg S.R."/>
            <person name="Sudasinghe N."/>
            <person name="Schambach J.Y."/>
            <person name="Rollin J.A."/>
            <person name="Pattathil S."/>
            <person name="Barry A.N."/>
        </authorList>
    </citation>
    <scope>NUCLEOTIDE SEQUENCE [LARGE SCALE GENOMIC DNA]</scope>
    <source>
        <strain evidence="4">UTEX 25</strain>
    </source>
</reference>